<sequence length="39" mass="4278">MNGVPLNGPTLTHNALNSDRGQHACLKLNFARTQFPVMI</sequence>
<proteinExistence type="predicted"/>
<dbReference type="EMBL" id="GBXM01050853">
    <property type="protein sequence ID" value="JAH57724.1"/>
    <property type="molecule type" value="Transcribed_RNA"/>
</dbReference>
<dbReference type="AlphaFoldDB" id="A0A0E9TVN2"/>
<name>A0A0E9TVN2_ANGAN</name>
<organism evidence="1">
    <name type="scientific">Anguilla anguilla</name>
    <name type="common">European freshwater eel</name>
    <name type="synonym">Muraena anguilla</name>
    <dbReference type="NCBI Taxonomy" id="7936"/>
    <lineage>
        <taxon>Eukaryota</taxon>
        <taxon>Metazoa</taxon>
        <taxon>Chordata</taxon>
        <taxon>Craniata</taxon>
        <taxon>Vertebrata</taxon>
        <taxon>Euteleostomi</taxon>
        <taxon>Actinopterygii</taxon>
        <taxon>Neopterygii</taxon>
        <taxon>Teleostei</taxon>
        <taxon>Anguilliformes</taxon>
        <taxon>Anguillidae</taxon>
        <taxon>Anguilla</taxon>
    </lineage>
</organism>
<reference evidence="1" key="2">
    <citation type="journal article" date="2015" name="Fish Shellfish Immunol.">
        <title>Early steps in the European eel (Anguilla anguilla)-Vibrio vulnificus interaction in the gills: Role of the RtxA13 toxin.</title>
        <authorList>
            <person name="Callol A."/>
            <person name="Pajuelo D."/>
            <person name="Ebbesson L."/>
            <person name="Teles M."/>
            <person name="MacKenzie S."/>
            <person name="Amaro C."/>
        </authorList>
    </citation>
    <scope>NUCLEOTIDE SEQUENCE</scope>
</reference>
<accession>A0A0E9TVN2</accession>
<protein>
    <submittedName>
        <fullName evidence="1">Uncharacterized protein</fullName>
    </submittedName>
</protein>
<evidence type="ECO:0000313" key="1">
    <source>
        <dbReference type="EMBL" id="JAH57724.1"/>
    </source>
</evidence>
<reference evidence="1" key="1">
    <citation type="submission" date="2014-11" db="EMBL/GenBank/DDBJ databases">
        <authorList>
            <person name="Amaro Gonzalez C."/>
        </authorList>
    </citation>
    <scope>NUCLEOTIDE SEQUENCE</scope>
</reference>